<evidence type="ECO:0000256" key="1">
    <source>
        <dbReference type="ARBA" id="ARBA00004613"/>
    </source>
</evidence>
<dbReference type="GO" id="GO:0016042">
    <property type="term" value="P:lipid catabolic process"/>
    <property type="evidence" value="ECO:0007669"/>
    <property type="project" value="TreeGrafter"/>
</dbReference>
<evidence type="ECO:0000256" key="2">
    <source>
        <dbReference type="ARBA" id="ARBA00010701"/>
    </source>
</evidence>
<sequence>MSESDYFTAMFATNEWLESKTNSMRLEETLLQPLINVLKMSYGFRVDTNEWKLQEMNETIITANRYQFRRIESMLSAKVIQRYPKMNDKNAVEVMEMIRDLYEMSKMCHLFDLREECLHYWDTNADRVIESLGKLYLGRDLVLEVLSRDTFGVHEVDIFMGLVEYLIRNKSVLTFTAKLSLLRVIRFEILTDITIIRTINPVIKSLATKKIFGERLIECLIDDVKQKHKRSRGRRITYKPPKLLPLFVTKIEVFNCYSFEEFILLFIPFLSYGLLNDSKLFEAINSAFVRITNRSTGPTPTSLSSAADVPAVCYEDIDCFAKNGPLRHIGTLPAPPDKINTRFFAFSRYSTGQAFELNVKHPQSLSIVAQEQALAILIHGFANDANKTELLALKDSLLYYTYVNTVIIVDWSRGALAPWYTEAATNTQVVGRQITLLVESLRRNGRTNPFNVHLFGFSLGAQIAGFAGKYSQMKYKWKFGRISALDAAGPLFEGYPGSYLTKSDAYFVDAIHTSAGNNILKGELGFLGPIGHIDFYPNNGTRQPRCQKRIVSTCDHNSALYYMESSLRSAANCTFVAFKCNSWLEYVSGKCSDRIGVAVMGYLSVLARSGGNHYLKTTAKYPFCWDYKLRRKQFGIKTNKRKSMSVLKGRINE</sequence>
<organism evidence="7">
    <name type="scientific">Oppiella nova</name>
    <dbReference type="NCBI Taxonomy" id="334625"/>
    <lineage>
        <taxon>Eukaryota</taxon>
        <taxon>Metazoa</taxon>
        <taxon>Ecdysozoa</taxon>
        <taxon>Arthropoda</taxon>
        <taxon>Chelicerata</taxon>
        <taxon>Arachnida</taxon>
        <taxon>Acari</taxon>
        <taxon>Acariformes</taxon>
        <taxon>Sarcoptiformes</taxon>
        <taxon>Oribatida</taxon>
        <taxon>Brachypylina</taxon>
        <taxon>Oppioidea</taxon>
        <taxon>Oppiidae</taxon>
        <taxon>Oppiella</taxon>
    </lineage>
</organism>
<dbReference type="InterPro" id="IPR000734">
    <property type="entry name" value="TAG_lipase"/>
</dbReference>
<accession>A0A7R9LZP8</accession>
<evidence type="ECO:0000256" key="4">
    <source>
        <dbReference type="RuleBase" id="RU004262"/>
    </source>
</evidence>
<dbReference type="InterPro" id="IPR011705">
    <property type="entry name" value="BACK"/>
</dbReference>
<gene>
    <name evidence="7" type="ORF">ONB1V03_LOCUS7751</name>
</gene>
<feature type="domain" description="BACK" evidence="6">
    <location>
        <begin position="101"/>
        <end position="197"/>
    </location>
</feature>
<dbReference type="SUPFAM" id="SSF53474">
    <property type="entry name" value="alpha/beta-Hydrolases"/>
    <property type="match status" value="1"/>
</dbReference>
<evidence type="ECO:0000256" key="3">
    <source>
        <dbReference type="ARBA" id="ARBA00022525"/>
    </source>
</evidence>
<dbReference type="PANTHER" id="PTHR11610">
    <property type="entry name" value="LIPASE"/>
    <property type="match status" value="1"/>
</dbReference>
<protein>
    <submittedName>
        <fullName evidence="7">Uncharacterized protein</fullName>
    </submittedName>
</protein>
<dbReference type="InterPro" id="IPR013818">
    <property type="entry name" value="Lipase"/>
</dbReference>
<dbReference type="InterPro" id="IPR011333">
    <property type="entry name" value="SKP1/BTB/POZ_sf"/>
</dbReference>
<evidence type="ECO:0000259" key="6">
    <source>
        <dbReference type="Pfam" id="PF07707"/>
    </source>
</evidence>
<dbReference type="OrthoDB" id="6422033at2759"/>
<dbReference type="InterPro" id="IPR029058">
    <property type="entry name" value="AB_hydrolase_fold"/>
</dbReference>
<keyword evidence="8" id="KW-1185">Reference proteome</keyword>
<dbReference type="Proteomes" id="UP000728032">
    <property type="component" value="Unassembled WGS sequence"/>
</dbReference>
<dbReference type="GO" id="GO:0016298">
    <property type="term" value="F:lipase activity"/>
    <property type="evidence" value="ECO:0007669"/>
    <property type="project" value="InterPro"/>
</dbReference>
<dbReference type="Pfam" id="PF00151">
    <property type="entry name" value="Lipase"/>
    <property type="match status" value="1"/>
</dbReference>
<dbReference type="Pfam" id="PF07707">
    <property type="entry name" value="BACK"/>
    <property type="match status" value="1"/>
</dbReference>
<dbReference type="Gene3D" id="3.40.50.1820">
    <property type="entry name" value="alpha/beta hydrolase"/>
    <property type="match status" value="1"/>
</dbReference>
<evidence type="ECO:0000313" key="8">
    <source>
        <dbReference type="Proteomes" id="UP000728032"/>
    </source>
</evidence>
<dbReference type="PANTHER" id="PTHR11610:SF173">
    <property type="entry name" value="LIPASE DOMAIN-CONTAINING PROTEIN-RELATED"/>
    <property type="match status" value="1"/>
</dbReference>
<proteinExistence type="inferred from homology"/>
<evidence type="ECO:0000313" key="7">
    <source>
        <dbReference type="EMBL" id="CAD7650326.1"/>
    </source>
</evidence>
<dbReference type="EMBL" id="OC918897">
    <property type="protein sequence ID" value="CAD7650326.1"/>
    <property type="molecule type" value="Genomic_DNA"/>
</dbReference>
<keyword evidence="3" id="KW-0964">Secreted</keyword>
<dbReference type="PRINTS" id="PR00821">
    <property type="entry name" value="TAGLIPASE"/>
</dbReference>
<comment type="similarity">
    <text evidence="2 4">Belongs to the AB hydrolase superfamily. Lipase family.</text>
</comment>
<dbReference type="EMBL" id="CAJPVJ010004072">
    <property type="protein sequence ID" value="CAG2168260.1"/>
    <property type="molecule type" value="Genomic_DNA"/>
</dbReference>
<dbReference type="GO" id="GO:0005615">
    <property type="term" value="C:extracellular space"/>
    <property type="evidence" value="ECO:0007669"/>
    <property type="project" value="TreeGrafter"/>
</dbReference>
<comment type="subcellular location">
    <subcellularLocation>
        <location evidence="1">Secreted</location>
    </subcellularLocation>
</comment>
<dbReference type="Gene3D" id="3.30.710.10">
    <property type="entry name" value="Potassium Channel Kv1.1, Chain A"/>
    <property type="match status" value="1"/>
</dbReference>
<name>A0A7R9LZP8_9ACAR</name>
<evidence type="ECO:0000259" key="5">
    <source>
        <dbReference type="Pfam" id="PF00151"/>
    </source>
</evidence>
<feature type="domain" description="Lipase" evidence="5">
    <location>
        <begin position="313"/>
        <end position="623"/>
    </location>
</feature>
<dbReference type="AlphaFoldDB" id="A0A7R9LZP8"/>
<reference evidence="7" key="1">
    <citation type="submission" date="2020-11" db="EMBL/GenBank/DDBJ databases">
        <authorList>
            <person name="Tran Van P."/>
        </authorList>
    </citation>
    <scope>NUCLEOTIDE SEQUENCE</scope>
</reference>